<dbReference type="PANTHER" id="PTHR43065">
    <property type="entry name" value="SENSOR HISTIDINE KINASE"/>
    <property type="match status" value="1"/>
</dbReference>
<accession>A0ABZ0SKQ4</accession>
<feature type="transmembrane region" description="Helical" evidence="4">
    <location>
        <begin position="21"/>
        <end position="42"/>
    </location>
</feature>
<feature type="transmembrane region" description="Helical" evidence="4">
    <location>
        <begin position="62"/>
        <end position="79"/>
    </location>
</feature>
<dbReference type="InterPro" id="IPR003594">
    <property type="entry name" value="HATPase_dom"/>
</dbReference>
<evidence type="ECO:0000313" key="7">
    <source>
        <dbReference type="Proteomes" id="UP001432180"/>
    </source>
</evidence>
<proteinExistence type="predicted"/>
<dbReference type="PROSITE" id="PS50109">
    <property type="entry name" value="HIS_KIN"/>
    <property type="match status" value="1"/>
</dbReference>
<dbReference type="Pfam" id="PF02518">
    <property type="entry name" value="HATPase_c"/>
    <property type="match status" value="1"/>
</dbReference>
<protein>
    <recommendedName>
        <fullName evidence="2">histidine kinase</fullName>
        <ecNumber evidence="2">2.7.13.3</ecNumber>
    </recommendedName>
</protein>
<dbReference type="EC" id="2.7.13.3" evidence="2"/>
<dbReference type="CDD" id="cd00075">
    <property type="entry name" value="HATPase"/>
    <property type="match status" value="1"/>
</dbReference>
<dbReference type="EMBL" id="CP121472">
    <property type="protein sequence ID" value="WPL19855.1"/>
    <property type="molecule type" value="Genomic_DNA"/>
</dbReference>
<feature type="domain" description="Histidine kinase" evidence="5">
    <location>
        <begin position="323"/>
        <end position="533"/>
    </location>
</feature>
<dbReference type="Proteomes" id="UP001432180">
    <property type="component" value="Chromosome"/>
</dbReference>
<organism evidence="6 7">
    <name type="scientific">Thiorhodovibrio winogradskyi</name>
    <dbReference type="NCBI Taxonomy" id="77007"/>
    <lineage>
        <taxon>Bacteria</taxon>
        <taxon>Pseudomonadati</taxon>
        <taxon>Pseudomonadota</taxon>
        <taxon>Gammaproteobacteria</taxon>
        <taxon>Chromatiales</taxon>
        <taxon>Chromatiaceae</taxon>
        <taxon>Thiorhodovibrio</taxon>
    </lineage>
</organism>
<keyword evidence="7" id="KW-1185">Reference proteome</keyword>
<dbReference type="CDD" id="cd00082">
    <property type="entry name" value="HisKA"/>
    <property type="match status" value="1"/>
</dbReference>
<dbReference type="InterPro" id="IPR036890">
    <property type="entry name" value="HATPase_C_sf"/>
</dbReference>
<keyword evidence="4" id="KW-0472">Membrane</keyword>
<dbReference type="InterPro" id="IPR036097">
    <property type="entry name" value="HisK_dim/P_sf"/>
</dbReference>
<dbReference type="SMART" id="SM00387">
    <property type="entry name" value="HATPase_c"/>
    <property type="match status" value="1"/>
</dbReference>
<evidence type="ECO:0000259" key="5">
    <source>
        <dbReference type="PROSITE" id="PS50109"/>
    </source>
</evidence>
<gene>
    <name evidence="6" type="primary">zraS_3</name>
    <name evidence="6" type="ORF">Thiowin_05002</name>
</gene>
<dbReference type="GO" id="GO:0004673">
    <property type="term" value="F:protein histidine kinase activity"/>
    <property type="evidence" value="ECO:0007669"/>
    <property type="project" value="UniProtKB-EC"/>
</dbReference>
<comment type="catalytic activity">
    <reaction evidence="1">
        <text>ATP + protein L-histidine = ADP + protein N-phospho-L-histidine.</text>
        <dbReference type="EC" id="2.7.13.3"/>
    </reaction>
</comment>
<dbReference type="InterPro" id="IPR003661">
    <property type="entry name" value="HisK_dim/P_dom"/>
</dbReference>
<dbReference type="Gene3D" id="1.10.287.130">
    <property type="match status" value="1"/>
</dbReference>
<keyword evidence="3" id="KW-0597">Phosphoprotein</keyword>
<reference evidence="6 7" key="1">
    <citation type="journal article" date="2023" name="Microorganisms">
        <title>Thiorhodovibrio frisius and Trv. litoralis spp. nov., Two Novel Members from a Clade of Fastidious Purple Sulfur Bacteria That Exhibit Unique Red-Shifted Light-Harvesting Capabilities.</title>
        <authorList>
            <person name="Methner A."/>
            <person name="Kuzyk S.B."/>
            <person name="Petersen J."/>
            <person name="Bauer S."/>
            <person name="Brinkmann H."/>
            <person name="Sichau K."/>
            <person name="Wanner G."/>
            <person name="Wolf J."/>
            <person name="Neumann-Schaal M."/>
            <person name="Henke P."/>
            <person name="Tank M."/>
            <person name="Sproer C."/>
            <person name="Bunk B."/>
            <person name="Overmann J."/>
        </authorList>
    </citation>
    <scope>NUCLEOTIDE SEQUENCE [LARGE SCALE GENOMIC DNA]</scope>
    <source>
        <strain evidence="6 7">DSM 6702</strain>
    </source>
</reference>
<evidence type="ECO:0000256" key="1">
    <source>
        <dbReference type="ARBA" id="ARBA00000085"/>
    </source>
</evidence>
<sequence>MRQLMNSAPPPHAQPLHSPRALGWLLFYRLSLVLALIVIFFYPQTPTWLSAHGNLSMARLLLKLQTLSVLIGGGLMLLGRPKPARQIELAIFFDLVFYTVLMHVSGGISTGLGLILAIVVAAGAITLEGRLSLLFAALATLAVIFQQFYAELYGSAPSGSYTQAGLLGVTYFAVALLAHVLSRRLHETEHLAARRQVDLADLSKLNEFIIQSMSTGVLAVTGDRTLLVLNNAAKRLLGMGETRGGEQLGRLSPALNRWLGQALTSSGANDEVLSLGEHEVRPRLQRLDDFRAGGALIFLDDNRRLVREAQEIKLASLGRLTASIAHNIRNPLSSITHAGQLLAEAEHCGPEEQHLLNIVRRNALRIDETVTSILELSRRDQPQPQQLDIGGWLREFRDEYLAGNRIDPEALRLLLPDEPISVSLDPRHFGQVLRNLCDNAFLHGQADGEPTRVCIRVTRVPGSDTLHVNLADNGPGIPEQHVAHLFDPFFTTASTGTGLGLYTARELCEANGLRLEYSHQPPPGAQFRVILPT</sequence>
<evidence type="ECO:0000256" key="4">
    <source>
        <dbReference type="SAM" id="Phobius"/>
    </source>
</evidence>
<keyword evidence="4" id="KW-1133">Transmembrane helix</keyword>
<dbReference type="SUPFAM" id="SSF55874">
    <property type="entry name" value="ATPase domain of HSP90 chaperone/DNA topoisomerase II/histidine kinase"/>
    <property type="match status" value="1"/>
</dbReference>
<evidence type="ECO:0000256" key="2">
    <source>
        <dbReference type="ARBA" id="ARBA00012438"/>
    </source>
</evidence>
<feature type="transmembrane region" description="Helical" evidence="4">
    <location>
        <begin position="132"/>
        <end position="149"/>
    </location>
</feature>
<feature type="transmembrane region" description="Helical" evidence="4">
    <location>
        <begin position="161"/>
        <end position="181"/>
    </location>
</feature>
<dbReference type="Gene3D" id="3.30.565.10">
    <property type="entry name" value="Histidine kinase-like ATPase, C-terminal domain"/>
    <property type="match status" value="1"/>
</dbReference>
<dbReference type="PRINTS" id="PR00344">
    <property type="entry name" value="BCTRLSENSOR"/>
</dbReference>
<dbReference type="SMART" id="SM00388">
    <property type="entry name" value="HisKA"/>
    <property type="match status" value="1"/>
</dbReference>
<dbReference type="PANTHER" id="PTHR43065:SF52">
    <property type="entry name" value="SENSOR PROTEIN KINASE PILS"/>
    <property type="match status" value="1"/>
</dbReference>
<name>A0ABZ0SKQ4_9GAMM</name>
<keyword evidence="6" id="KW-0808">Transferase</keyword>
<keyword evidence="4" id="KW-0812">Transmembrane</keyword>
<evidence type="ECO:0000313" key="6">
    <source>
        <dbReference type="EMBL" id="WPL19855.1"/>
    </source>
</evidence>
<dbReference type="InterPro" id="IPR005467">
    <property type="entry name" value="His_kinase_dom"/>
</dbReference>
<evidence type="ECO:0000256" key="3">
    <source>
        <dbReference type="ARBA" id="ARBA00022553"/>
    </source>
</evidence>
<dbReference type="InterPro" id="IPR004358">
    <property type="entry name" value="Sig_transdc_His_kin-like_C"/>
</dbReference>
<dbReference type="SUPFAM" id="SSF47384">
    <property type="entry name" value="Homodimeric domain of signal transducing histidine kinase"/>
    <property type="match status" value="1"/>
</dbReference>
<dbReference type="Pfam" id="PF00512">
    <property type="entry name" value="HisKA"/>
    <property type="match status" value="1"/>
</dbReference>
<dbReference type="Pfam" id="PF25323">
    <property type="entry name" value="6TM_PilS"/>
    <property type="match status" value="1"/>
</dbReference>